<dbReference type="AlphaFoldDB" id="A0A415GNE3"/>
<dbReference type="GO" id="GO:0016817">
    <property type="term" value="F:hydrolase activity, acting on acid anhydrides"/>
    <property type="evidence" value="ECO:0007669"/>
    <property type="project" value="InterPro"/>
</dbReference>
<dbReference type="Pfam" id="PF13148">
    <property type="entry name" value="DUF3987"/>
    <property type="match status" value="1"/>
</dbReference>
<reference evidence="2 3" key="1">
    <citation type="submission" date="2018-08" db="EMBL/GenBank/DDBJ databases">
        <title>A genome reference for cultivated species of the human gut microbiota.</title>
        <authorList>
            <person name="Zou Y."/>
            <person name="Xue W."/>
            <person name="Luo G."/>
        </authorList>
    </citation>
    <scope>NUCLEOTIDE SEQUENCE [LARGE SCALE GENOMIC DNA]</scope>
    <source>
        <strain evidence="2 3">AF42-9</strain>
    </source>
</reference>
<comment type="caution">
    <text evidence="2">The sequence shown here is derived from an EMBL/GenBank/DDBJ whole genome shotgun (WGS) entry which is preliminary data.</text>
</comment>
<dbReference type="Proteomes" id="UP000286598">
    <property type="component" value="Unassembled WGS sequence"/>
</dbReference>
<gene>
    <name evidence="2" type="ORF">DW060_05445</name>
</gene>
<dbReference type="OrthoDB" id="1522635at2"/>
<proteinExistence type="predicted"/>
<dbReference type="InterPro" id="IPR025048">
    <property type="entry name" value="DUF3987"/>
</dbReference>
<protein>
    <submittedName>
        <fullName evidence="2">DUF3987 domain-containing protein</fullName>
    </submittedName>
</protein>
<evidence type="ECO:0000313" key="3">
    <source>
        <dbReference type="Proteomes" id="UP000286598"/>
    </source>
</evidence>
<organism evidence="2 3">
    <name type="scientific">Leyella stercorea</name>
    <dbReference type="NCBI Taxonomy" id="363265"/>
    <lineage>
        <taxon>Bacteria</taxon>
        <taxon>Pseudomonadati</taxon>
        <taxon>Bacteroidota</taxon>
        <taxon>Bacteroidia</taxon>
        <taxon>Bacteroidales</taxon>
        <taxon>Prevotellaceae</taxon>
        <taxon>Leyella</taxon>
    </lineage>
</organism>
<evidence type="ECO:0000259" key="1">
    <source>
        <dbReference type="Pfam" id="PF08707"/>
    </source>
</evidence>
<dbReference type="InterPro" id="IPR014819">
    <property type="entry name" value="PriCT_2"/>
</dbReference>
<name>A0A415GNE3_9BACT</name>
<keyword evidence="3" id="KW-1185">Reference proteome</keyword>
<evidence type="ECO:0000313" key="2">
    <source>
        <dbReference type="EMBL" id="RHK51139.1"/>
    </source>
</evidence>
<dbReference type="EMBL" id="QRNO01000020">
    <property type="protein sequence ID" value="RHK51139.1"/>
    <property type="molecule type" value="Genomic_DNA"/>
</dbReference>
<accession>A0A415GNE3</accession>
<sequence>MSKKIFSAPYWENAPSKQEASLPALQTHDTPETTTDLATDIDRVVQEIEANGVDIAPDYGMWVNICFALADGLGERGRDFFHRVSRLHPDYEPANTDKQFTHCLNGRGSGVTIASFFHYAAQAGIELHHSFNTILPNYQNGKTAKWVKSESELPHFPEEIFGALPPFLQKVVGNAISIEDRDVILLGTIGCLSVCFYNVCGVYDERVVYSNLYLFVVAEAGMGKGALTLCRELVAPINQRLHEQTAQRMIEYKLELSEYQKCKGKNPEAMEPVTPPQKTLIIPTNSSASSLISILHDDDGIGLLFETEGDTLSQTLKSEHGNYSDLLRKAFHHETISMSRRKDREYLEIDNPRVTVVLAGTPEQIRHLIPDAENGLLSRFIFYFIPFRRGIRDVFATDDVTRSKHAVFKIMGDEFLHLLDIFINQGSFVFVLPTHLQRRFVEWLARLNDECCDEVDNGMQGIVRRLGLIAFRMMMMLTAIRAFDSSLPPTRTPDGRIILECSEEDFNTVLCICEILLYHSIHIYLKLRLTNNRNVLPDIETGVNARRYALYHKLPDEFDKFVYDRIVSEMNENACTASKWIDKFIQDGRLKRTSKGNYVKS</sequence>
<dbReference type="Pfam" id="PF08707">
    <property type="entry name" value="PriCT_2"/>
    <property type="match status" value="1"/>
</dbReference>
<feature type="domain" description="Primase C-terminal 2" evidence="1">
    <location>
        <begin position="50"/>
        <end position="120"/>
    </location>
</feature>